<reference evidence="4 5" key="1">
    <citation type="submission" date="2018-11" db="EMBL/GenBank/DDBJ databases">
        <title>Sequencing the genomes of 1000 actinobacteria strains.</title>
        <authorList>
            <person name="Klenk H.-P."/>
        </authorList>
    </citation>
    <scope>NUCLEOTIDE SEQUENCE [LARGE SCALE GENOMIC DNA]</scope>
    <source>
        <strain evidence="4 5">DSM 44231</strain>
    </source>
</reference>
<dbReference type="Gene3D" id="1.10.10.60">
    <property type="entry name" value="Homeodomain-like"/>
    <property type="match status" value="1"/>
</dbReference>
<dbReference type="RefSeq" id="WP_123746426.1">
    <property type="nucleotide sequence ID" value="NZ_RJKM01000001.1"/>
</dbReference>
<accession>A0A3N1HG56</accession>
<sequence length="213" mass="23380">MNDDGPSLRERRREETRRLVQSWAMRLFVERGYDATTVNDVARASGVSPMTVYRHFPTKEDLVLHDRCDDLLAERVAARPADEPPVRRIGRALVDATRSLLGPAGGARSPEHDLLLARLRLVVDTPALRARHLDSQYATRKALVDAVLGDAPDPEAEFRAQAAAGACLAVLHVALVRWAREDGRPDLPDLIAAGLTAAFDDDSGRPPASRPTR</sequence>
<dbReference type="InterPro" id="IPR001647">
    <property type="entry name" value="HTH_TetR"/>
</dbReference>
<dbReference type="InterPro" id="IPR041347">
    <property type="entry name" value="MftR_C"/>
</dbReference>
<gene>
    <name evidence="4" type="ORF">EDD40_6711</name>
</gene>
<dbReference type="GO" id="GO:0003700">
    <property type="term" value="F:DNA-binding transcription factor activity"/>
    <property type="evidence" value="ECO:0007669"/>
    <property type="project" value="TreeGrafter"/>
</dbReference>
<organism evidence="4 5">
    <name type="scientific">Saccharothrix texasensis</name>
    <dbReference type="NCBI Taxonomy" id="103734"/>
    <lineage>
        <taxon>Bacteria</taxon>
        <taxon>Bacillati</taxon>
        <taxon>Actinomycetota</taxon>
        <taxon>Actinomycetes</taxon>
        <taxon>Pseudonocardiales</taxon>
        <taxon>Pseudonocardiaceae</taxon>
        <taxon>Saccharothrix</taxon>
    </lineage>
</organism>
<dbReference type="Gene3D" id="1.10.357.10">
    <property type="entry name" value="Tetracycline Repressor, domain 2"/>
    <property type="match status" value="1"/>
</dbReference>
<keyword evidence="1 2" id="KW-0238">DNA-binding</keyword>
<dbReference type="PRINTS" id="PR00455">
    <property type="entry name" value="HTHTETR"/>
</dbReference>
<proteinExistence type="predicted"/>
<keyword evidence="5" id="KW-1185">Reference proteome</keyword>
<evidence type="ECO:0000313" key="4">
    <source>
        <dbReference type="EMBL" id="ROP41282.1"/>
    </source>
</evidence>
<name>A0A3N1HG56_9PSEU</name>
<dbReference type="EMBL" id="RJKM01000001">
    <property type="protein sequence ID" value="ROP41282.1"/>
    <property type="molecule type" value="Genomic_DNA"/>
</dbReference>
<dbReference type="InterPro" id="IPR009057">
    <property type="entry name" value="Homeodomain-like_sf"/>
</dbReference>
<dbReference type="Pfam" id="PF17754">
    <property type="entry name" value="TetR_C_14"/>
    <property type="match status" value="1"/>
</dbReference>
<dbReference type="Pfam" id="PF00440">
    <property type="entry name" value="TetR_N"/>
    <property type="match status" value="1"/>
</dbReference>
<feature type="DNA-binding region" description="H-T-H motif" evidence="2">
    <location>
        <begin position="37"/>
        <end position="56"/>
    </location>
</feature>
<dbReference type="PROSITE" id="PS50977">
    <property type="entry name" value="HTH_TETR_2"/>
    <property type="match status" value="1"/>
</dbReference>
<feature type="domain" description="HTH tetR-type" evidence="3">
    <location>
        <begin position="14"/>
        <end position="74"/>
    </location>
</feature>
<dbReference type="SUPFAM" id="SSF46689">
    <property type="entry name" value="Homeodomain-like"/>
    <property type="match status" value="1"/>
</dbReference>
<evidence type="ECO:0000259" key="3">
    <source>
        <dbReference type="PROSITE" id="PS50977"/>
    </source>
</evidence>
<evidence type="ECO:0000256" key="2">
    <source>
        <dbReference type="PROSITE-ProRule" id="PRU00335"/>
    </source>
</evidence>
<dbReference type="OrthoDB" id="956698at2"/>
<dbReference type="PANTHER" id="PTHR30055:SF226">
    <property type="entry name" value="HTH-TYPE TRANSCRIPTIONAL REGULATOR PKSA"/>
    <property type="match status" value="1"/>
</dbReference>
<dbReference type="InterPro" id="IPR050109">
    <property type="entry name" value="HTH-type_TetR-like_transc_reg"/>
</dbReference>
<dbReference type="AlphaFoldDB" id="A0A3N1HG56"/>
<evidence type="ECO:0000256" key="1">
    <source>
        <dbReference type="ARBA" id="ARBA00023125"/>
    </source>
</evidence>
<comment type="caution">
    <text evidence="4">The sequence shown here is derived from an EMBL/GenBank/DDBJ whole genome shotgun (WGS) entry which is preliminary data.</text>
</comment>
<dbReference type="Proteomes" id="UP000268727">
    <property type="component" value="Unassembled WGS sequence"/>
</dbReference>
<evidence type="ECO:0000313" key="5">
    <source>
        <dbReference type="Proteomes" id="UP000268727"/>
    </source>
</evidence>
<dbReference type="GO" id="GO:0000976">
    <property type="term" value="F:transcription cis-regulatory region binding"/>
    <property type="evidence" value="ECO:0007669"/>
    <property type="project" value="TreeGrafter"/>
</dbReference>
<dbReference type="PANTHER" id="PTHR30055">
    <property type="entry name" value="HTH-TYPE TRANSCRIPTIONAL REGULATOR RUTR"/>
    <property type="match status" value="1"/>
</dbReference>
<protein>
    <submittedName>
        <fullName evidence="4">TetR family transcriptional regulator</fullName>
    </submittedName>
</protein>